<dbReference type="CDD" id="cd05911">
    <property type="entry name" value="Firefly_Luc_like"/>
    <property type="match status" value="1"/>
</dbReference>
<dbReference type="InterPro" id="IPR000873">
    <property type="entry name" value="AMP-dep_synth/lig_dom"/>
</dbReference>
<dbReference type="Pfam" id="PF00501">
    <property type="entry name" value="AMP-binding"/>
    <property type="match status" value="1"/>
</dbReference>
<evidence type="ECO:0000259" key="2">
    <source>
        <dbReference type="Pfam" id="PF13193"/>
    </source>
</evidence>
<dbReference type="InterPro" id="IPR045851">
    <property type="entry name" value="AMP-bd_C_sf"/>
</dbReference>
<gene>
    <name evidence="3" type="ORF">BBO_03508</name>
</gene>
<dbReference type="PANTHER" id="PTHR24096">
    <property type="entry name" value="LONG-CHAIN-FATTY-ACID--COA LIGASE"/>
    <property type="match status" value="1"/>
</dbReference>
<dbReference type="OrthoDB" id="6509636at2759"/>
<feature type="domain" description="AMP-binding enzyme C-terminal" evidence="2">
    <location>
        <begin position="454"/>
        <end position="531"/>
    </location>
</feature>
<feature type="domain" description="AMP-dependent synthetase/ligase" evidence="1">
    <location>
        <begin position="30"/>
        <end position="403"/>
    </location>
</feature>
<organism evidence="3 4">
    <name type="scientific">Beauveria brongniartii RCEF 3172</name>
    <dbReference type="NCBI Taxonomy" id="1081107"/>
    <lineage>
        <taxon>Eukaryota</taxon>
        <taxon>Fungi</taxon>
        <taxon>Dikarya</taxon>
        <taxon>Ascomycota</taxon>
        <taxon>Pezizomycotina</taxon>
        <taxon>Sordariomycetes</taxon>
        <taxon>Hypocreomycetidae</taxon>
        <taxon>Hypocreales</taxon>
        <taxon>Cordycipitaceae</taxon>
        <taxon>Beauveria</taxon>
        <taxon>Beauveria brongniartii</taxon>
    </lineage>
</organism>
<dbReference type="Proteomes" id="UP000076863">
    <property type="component" value="Unassembled WGS sequence"/>
</dbReference>
<dbReference type="AlphaFoldDB" id="A0A167FXA5"/>
<accession>A0A167FXA5</accession>
<dbReference type="PROSITE" id="PS00455">
    <property type="entry name" value="AMP_BINDING"/>
    <property type="match status" value="1"/>
</dbReference>
<evidence type="ECO:0000259" key="1">
    <source>
        <dbReference type="Pfam" id="PF00501"/>
    </source>
</evidence>
<evidence type="ECO:0000313" key="4">
    <source>
        <dbReference type="Proteomes" id="UP000076863"/>
    </source>
</evidence>
<dbReference type="Pfam" id="PF13193">
    <property type="entry name" value="AMP-binding_C"/>
    <property type="match status" value="1"/>
</dbReference>
<dbReference type="InterPro" id="IPR025110">
    <property type="entry name" value="AMP-bd_C"/>
</dbReference>
<dbReference type="Gene3D" id="3.40.50.12780">
    <property type="entry name" value="N-terminal domain of ligase-like"/>
    <property type="match status" value="1"/>
</dbReference>
<dbReference type="InterPro" id="IPR042099">
    <property type="entry name" value="ANL_N_sf"/>
</dbReference>
<dbReference type="PANTHER" id="PTHR24096:SF194">
    <property type="entry name" value="AMP-DEPENDENT SYNTHETASE_LIGASE DOMAIN-CONTAINING PROTEIN"/>
    <property type="match status" value="1"/>
</dbReference>
<dbReference type="InterPro" id="IPR020845">
    <property type="entry name" value="AMP-binding_CS"/>
</dbReference>
<name>A0A167FXA5_9HYPO</name>
<evidence type="ECO:0000313" key="3">
    <source>
        <dbReference type="EMBL" id="OAA45867.1"/>
    </source>
</evidence>
<keyword evidence="3" id="KW-0436">Ligase</keyword>
<proteinExistence type="predicted"/>
<dbReference type="SUPFAM" id="SSF56801">
    <property type="entry name" value="Acetyl-CoA synthetase-like"/>
    <property type="match status" value="1"/>
</dbReference>
<comment type="caution">
    <text evidence="3">The sequence shown here is derived from an EMBL/GenBank/DDBJ whole genome shotgun (WGS) entry which is preliminary data.</text>
</comment>
<dbReference type="GO" id="GO:0016405">
    <property type="term" value="F:CoA-ligase activity"/>
    <property type="evidence" value="ECO:0007669"/>
    <property type="project" value="TreeGrafter"/>
</dbReference>
<protein>
    <submittedName>
        <fullName evidence="3">4-coumarate-CoA ligase 2</fullName>
    </submittedName>
</protein>
<sequence>MPVRSPFPDVEIPSVNVLDYIFANPDDVTDKPLWIDADDTAKSLSLRQALAWVKRLGAGLQRMGLQRGDVVMMCSTNHIFVPVLYLGVVGSTCAFTGANPAYTPKEIAYQITNSEAKLILAHPSKIDDVLAAAAEAQFPRDRIFHFSDHVSGAARPVQGLRDWTSLLADDAAASSWTWPSLSAAEARTQLATINYSSGTTGLPKGVCGSHRNLVANVQQIIGMRHPNGLTPELERDVWLAFLPLYHAYGQMYTILMAARRHVSVYVMSVFSFERYLQCIERYRPNVLQVVPPIVVMLSKRPEVQKYDLSSVKDVSCGAAPLKVDLQNDVADRFGVNLVQGWGMTELTCAASGLPTDRVDREASCGMLLPSCEAKFLGEDGQEVGVGEPGELFVRGPNVMLSYWRNEKATRETLDAEGWLRTGDVAVYNEQGMLWIVDRKKELIKVNGLQVAPAELESLLLENEHVADAAVVGIELDHEEFPRAYVQIQDVSKGKVQPRDIQDWLAARVAKHKRLAGGVSFVDAVPKLASGKIVRKLLREWSKRDAAALTKTGWSRSNL</sequence>
<dbReference type="Gene3D" id="3.30.300.30">
    <property type="match status" value="1"/>
</dbReference>
<keyword evidence="4" id="KW-1185">Reference proteome</keyword>
<reference evidence="3 4" key="1">
    <citation type="journal article" date="2016" name="Genome Biol. Evol.">
        <title>Divergent and convergent evolution of fungal pathogenicity.</title>
        <authorList>
            <person name="Shang Y."/>
            <person name="Xiao G."/>
            <person name="Zheng P."/>
            <person name="Cen K."/>
            <person name="Zhan S."/>
            <person name="Wang C."/>
        </authorList>
    </citation>
    <scope>NUCLEOTIDE SEQUENCE [LARGE SCALE GENOMIC DNA]</scope>
    <source>
        <strain evidence="3 4">RCEF 3172</strain>
    </source>
</reference>
<dbReference type="EMBL" id="AZHA01000008">
    <property type="protein sequence ID" value="OAA45867.1"/>
    <property type="molecule type" value="Genomic_DNA"/>
</dbReference>